<proteinExistence type="predicted"/>
<evidence type="ECO:0000313" key="4">
    <source>
        <dbReference type="Proteomes" id="UP001295740"/>
    </source>
</evidence>
<accession>A0AAI8VWG1</accession>
<protein>
    <submittedName>
        <fullName evidence="3">Uu.00g053420.m01.CDS01</fullName>
    </submittedName>
</protein>
<feature type="region of interest" description="Disordered" evidence="1">
    <location>
        <begin position="45"/>
        <end position="73"/>
    </location>
</feature>
<dbReference type="EMBL" id="CAUWAG010000019">
    <property type="protein sequence ID" value="CAJ2512327.1"/>
    <property type="molecule type" value="Genomic_DNA"/>
</dbReference>
<feature type="compositionally biased region" description="Basic and acidic residues" evidence="1">
    <location>
        <begin position="45"/>
        <end position="68"/>
    </location>
</feature>
<dbReference type="AlphaFoldDB" id="A0AAI8VWG1"/>
<name>A0AAI8VWG1_9PEZI</name>
<keyword evidence="4" id="KW-1185">Reference proteome</keyword>
<evidence type="ECO:0000313" key="3">
    <source>
        <dbReference type="EMBL" id="CAJ2512327.1"/>
    </source>
</evidence>
<comment type="caution">
    <text evidence="3">The sequence shown here is derived from an EMBL/GenBank/DDBJ whole genome shotgun (WGS) entry which is preliminary data.</text>
</comment>
<reference evidence="3" key="1">
    <citation type="submission" date="2023-10" db="EMBL/GenBank/DDBJ databases">
        <authorList>
            <person name="Hackl T."/>
        </authorList>
    </citation>
    <scope>NUCLEOTIDE SEQUENCE</scope>
</reference>
<sequence>MRCSSVKAAAVALLSMGGSLLGAHGIPTGSNGPDVAPNESMLERAHRPADAGHLPTEDRGPKSPEDPFKSPYTYTWPQVRKEMGVDAYDIFSSQDHNGLRKIDAFGKDLGLGRFYVFEAFNAYDQSKDRLKSRELFMGAWVHLFGQQPSGFRSVYCYEVDKAGGQLSNQIDKAYDKMGKDASKKGTLTVRKDGTLDGEKDAFEAIMEDNAISVGIKNMLEEYMDDDRKVETIVIKNHGGKHQWDVEYLFY</sequence>
<gene>
    <name evidence="3" type="ORF">KHLLAP_LOCUS12795</name>
</gene>
<feature type="chain" id="PRO_5042545406" evidence="2">
    <location>
        <begin position="26"/>
        <end position="250"/>
    </location>
</feature>
<evidence type="ECO:0000256" key="1">
    <source>
        <dbReference type="SAM" id="MobiDB-lite"/>
    </source>
</evidence>
<feature type="signal peptide" evidence="2">
    <location>
        <begin position="1"/>
        <end position="25"/>
    </location>
</feature>
<evidence type="ECO:0000256" key="2">
    <source>
        <dbReference type="SAM" id="SignalP"/>
    </source>
</evidence>
<organism evidence="3 4">
    <name type="scientific">Anthostomella pinea</name>
    <dbReference type="NCBI Taxonomy" id="933095"/>
    <lineage>
        <taxon>Eukaryota</taxon>
        <taxon>Fungi</taxon>
        <taxon>Dikarya</taxon>
        <taxon>Ascomycota</taxon>
        <taxon>Pezizomycotina</taxon>
        <taxon>Sordariomycetes</taxon>
        <taxon>Xylariomycetidae</taxon>
        <taxon>Xylariales</taxon>
        <taxon>Xylariaceae</taxon>
        <taxon>Anthostomella</taxon>
    </lineage>
</organism>
<keyword evidence="2" id="KW-0732">Signal</keyword>
<dbReference type="Proteomes" id="UP001295740">
    <property type="component" value="Unassembled WGS sequence"/>
</dbReference>